<evidence type="ECO:0000313" key="4">
    <source>
        <dbReference type="EMBL" id="GAA3072140.1"/>
    </source>
</evidence>
<keyword evidence="4" id="KW-0808">Transferase</keyword>
<evidence type="ECO:0000256" key="2">
    <source>
        <dbReference type="SAM" id="MobiDB-lite"/>
    </source>
</evidence>
<dbReference type="SUPFAM" id="SSF53271">
    <property type="entry name" value="PRTase-like"/>
    <property type="match status" value="1"/>
</dbReference>
<dbReference type="PANTHER" id="PTHR47505:SF1">
    <property type="entry name" value="DNA UTILIZATION PROTEIN YHGH"/>
    <property type="match status" value="1"/>
</dbReference>
<dbReference type="EMBL" id="BAAAVT010000017">
    <property type="protein sequence ID" value="GAA3072140.1"/>
    <property type="molecule type" value="Genomic_DNA"/>
</dbReference>
<accession>A0ABP6M1L6</accession>
<keyword evidence="4" id="KW-0328">Glycosyltransferase</keyword>
<evidence type="ECO:0000256" key="1">
    <source>
        <dbReference type="ARBA" id="ARBA00008007"/>
    </source>
</evidence>
<dbReference type="CDD" id="cd06223">
    <property type="entry name" value="PRTases_typeI"/>
    <property type="match status" value="1"/>
</dbReference>
<evidence type="ECO:0000313" key="5">
    <source>
        <dbReference type="Proteomes" id="UP001500236"/>
    </source>
</evidence>
<feature type="region of interest" description="Disordered" evidence="2">
    <location>
        <begin position="282"/>
        <end position="311"/>
    </location>
</feature>
<comment type="similarity">
    <text evidence="1">Belongs to the ComF/GntX family.</text>
</comment>
<dbReference type="PANTHER" id="PTHR47505">
    <property type="entry name" value="DNA UTILIZATION PROTEIN YHGH"/>
    <property type="match status" value="1"/>
</dbReference>
<dbReference type="InterPro" id="IPR000836">
    <property type="entry name" value="PRTase_dom"/>
</dbReference>
<keyword evidence="5" id="KW-1185">Reference proteome</keyword>
<feature type="domain" description="Phosphoribosyltransferase" evidence="3">
    <location>
        <begin position="238"/>
        <end position="286"/>
    </location>
</feature>
<evidence type="ECO:0000259" key="3">
    <source>
        <dbReference type="Pfam" id="PF00156"/>
    </source>
</evidence>
<feature type="region of interest" description="Disordered" evidence="2">
    <location>
        <begin position="1"/>
        <end position="23"/>
    </location>
</feature>
<dbReference type="InterPro" id="IPR051910">
    <property type="entry name" value="ComF/GntX_DNA_util-trans"/>
</dbReference>
<dbReference type="InterPro" id="IPR029057">
    <property type="entry name" value="PRTase-like"/>
</dbReference>
<proteinExistence type="inferred from homology"/>
<sequence length="311" mass="32483">MTAVGEDAGMGAHRSSRPTGWTSPLRRAARELAGVLSPVWCAGCGREDTVLCRDCAQLLAERTSSPFRAEDQALALPLVPSSAGEDDGMGVLPVVAAASYDGVVARAILAFKDHEVVGLSRLLAPALRAAVETAGEPQRARDGEGHPGWDAGLQGRVQQAGPLLVTPPPTPASLLRRSHRPVDHLLRAVGLRPTGGLVTVTPSAALRSLLPGGRQKTRGSVARRRALRGTLRVTAAGRRRLPGARVLLVDDVLTTGATLHELHRVLREVGADVSGAAVVAAARRDRSAGGGPARKPSESSGFPRDEWSDSS</sequence>
<organism evidence="4 5">
    <name type="scientific">Nesterenkonia aethiopica</name>
    <dbReference type="NCBI Taxonomy" id="269144"/>
    <lineage>
        <taxon>Bacteria</taxon>
        <taxon>Bacillati</taxon>
        <taxon>Actinomycetota</taxon>
        <taxon>Actinomycetes</taxon>
        <taxon>Micrococcales</taxon>
        <taxon>Micrococcaceae</taxon>
        <taxon>Nesterenkonia</taxon>
    </lineage>
</organism>
<dbReference type="Gene3D" id="3.40.50.2020">
    <property type="match status" value="1"/>
</dbReference>
<gene>
    <name evidence="4" type="ORF">GCM10010529_25320</name>
</gene>
<reference evidence="5" key="1">
    <citation type="journal article" date="2019" name="Int. J. Syst. Evol. Microbiol.">
        <title>The Global Catalogue of Microorganisms (GCM) 10K type strain sequencing project: providing services to taxonomists for standard genome sequencing and annotation.</title>
        <authorList>
            <consortium name="The Broad Institute Genomics Platform"/>
            <consortium name="The Broad Institute Genome Sequencing Center for Infectious Disease"/>
            <person name="Wu L."/>
            <person name="Ma J."/>
        </authorList>
    </citation>
    <scope>NUCLEOTIDE SEQUENCE [LARGE SCALE GENOMIC DNA]</scope>
    <source>
        <strain evidence="5">JCM 14309</strain>
    </source>
</reference>
<name>A0ABP6M1L6_9MICC</name>
<dbReference type="GO" id="GO:0016757">
    <property type="term" value="F:glycosyltransferase activity"/>
    <property type="evidence" value="ECO:0007669"/>
    <property type="project" value="UniProtKB-KW"/>
</dbReference>
<protein>
    <submittedName>
        <fullName evidence="4">Phosphoribosyltransferase family protein</fullName>
    </submittedName>
</protein>
<dbReference type="Pfam" id="PF00156">
    <property type="entry name" value="Pribosyltran"/>
    <property type="match status" value="1"/>
</dbReference>
<dbReference type="Proteomes" id="UP001500236">
    <property type="component" value="Unassembled WGS sequence"/>
</dbReference>
<comment type="caution">
    <text evidence="4">The sequence shown here is derived from an EMBL/GenBank/DDBJ whole genome shotgun (WGS) entry which is preliminary data.</text>
</comment>